<gene>
    <name evidence="1" type="ORF">LCGC14_1802610</name>
</gene>
<dbReference type="AlphaFoldDB" id="A0A0F9JNS7"/>
<comment type="caution">
    <text evidence="1">The sequence shown here is derived from an EMBL/GenBank/DDBJ whole genome shotgun (WGS) entry which is preliminary data.</text>
</comment>
<evidence type="ECO:0000313" key="1">
    <source>
        <dbReference type="EMBL" id="KKM00618.1"/>
    </source>
</evidence>
<proteinExistence type="predicted"/>
<sequence length="68" mass="7968">MRLRVFFIANHEKIKILKNKGVVLIDLERRNMDYRVNQNLVKEDELKNEAIDPQSVRSLEDLTKATAS</sequence>
<dbReference type="EMBL" id="LAZR01017393">
    <property type="protein sequence ID" value="KKM00618.1"/>
    <property type="molecule type" value="Genomic_DNA"/>
</dbReference>
<name>A0A0F9JNS7_9ZZZZ</name>
<organism evidence="1">
    <name type="scientific">marine sediment metagenome</name>
    <dbReference type="NCBI Taxonomy" id="412755"/>
    <lineage>
        <taxon>unclassified sequences</taxon>
        <taxon>metagenomes</taxon>
        <taxon>ecological metagenomes</taxon>
    </lineage>
</organism>
<accession>A0A0F9JNS7</accession>
<reference evidence="1" key="1">
    <citation type="journal article" date="2015" name="Nature">
        <title>Complex archaea that bridge the gap between prokaryotes and eukaryotes.</title>
        <authorList>
            <person name="Spang A."/>
            <person name="Saw J.H."/>
            <person name="Jorgensen S.L."/>
            <person name="Zaremba-Niedzwiedzka K."/>
            <person name="Martijn J."/>
            <person name="Lind A.E."/>
            <person name="van Eijk R."/>
            <person name="Schleper C."/>
            <person name="Guy L."/>
            <person name="Ettema T.J."/>
        </authorList>
    </citation>
    <scope>NUCLEOTIDE SEQUENCE</scope>
</reference>
<protein>
    <submittedName>
        <fullName evidence="1">Uncharacterized protein</fullName>
    </submittedName>
</protein>